<keyword evidence="2" id="KW-0964">Secreted</keyword>
<feature type="transmembrane region" description="Helical" evidence="8">
    <location>
        <begin position="378"/>
        <end position="405"/>
    </location>
</feature>
<dbReference type="Pfam" id="PF00089">
    <property type="entry name" value="Trypsin"/>
    <property type="match status" value="1"/>
</dbReference>
<reference evidence="11 12" key="1">
    <citation type="journal article" date="2018" name="Mol. Biol. Evol.">
        <title>Analysis of the draft genome of the red seaweed Gracilariopsis chorda provides insights into genome size evolution in Rhodophyta.</title>
        <authorList>
            <person name="Lee J."/>
            <person name="Yang E.C."/>
            <person name="Graf L."/>
            <person name="Yang J.H."/>
            <person name="Qiu H."/>
            <person name="Zel Zion U."/>
            <person name="Chan C.X."/>
            <person name="Stephens T.G."/>
            <person name="Weber A.P.M."/>
            <person name="Boo G.H."/>
            <person name="Boo S.M."/>
            <person name="Kim K.M."/>
            <person name="Shin Y."/>
            <person name="Jung M."/>
            <person name="Lee S.J."/>
            <person name="Yim H.S."/>
            <person name="Lee J.H."/>
            <person name="Bhattacharya D."/>
            <person name="Yoon H.S."/>
        </authorList>
    </citation>
    <scope>NUCLEOTIDE SEQUENCE [LARGE SCALE GENOMIC DNA]</scope>
    <source>
        <strain evidence="11 12">SKKU-2015</strain>
        <tissue evidence="11">Whole body</tissue>
    </source>
</reference>
<protein>
    <submittedName>
        <fullName evidence="11">Transmembrane protease serine 11C</fullName>
    </submittedName>
</protein>
<dbReference type="Proteomes" id="UP000247409">
    <property type="component" value="Unassembled WGS sequence"/>
</dbReference>
<dbReference type="InterPro" id="IPR001254">
    <property type="entry name" value="Trypsin_dom"/>
</dbReference>
<evidence type="ECO:0000256" key="6">
    <source>
        <dbReference type="RuleBase" id="RU363034"/>
    </source>
</evidence>
<dbReference type="PANTHER" id="PTHR24264:SF65">
    <property type="entry name" value="SRCR DOMAIN-CONTAINING PROTEIN"/>
    <property type="match status" value="1"/>
</dbReference>
<keyword evidence="4 6" id="KW-0378">Hydrolase</keyword>
<evidence type="ECO:0000313" key="11">
    <source>
        <dbReference type="EMBL" id="PXF40031.1"/>
    </source>
</evidence>
<keyword evidence="12" id="KW-1185">Reference proteome</keyword>
<comment type="subcellular location">
    <subcellularLocation>
        <location evidence="1">Secreted</location>
    </subcellularLocation>
</comment>
<evidence type="ECO:0000256" key="7">
    <source>
        <dbReference type="SAM" id="MobiDB-lite"/>
    </source>
</evidence>
<evidence type="ECO:0000256" key="8">
    <source>
        <dbReference type="SAM" id="Phobius"/>
    </source>
</evidence>
<dbReference type="SUPFAM" id="SSF50494">
    <property type="entry name" value="Trypsin-like serine proteases"/>
    <property type="match status" value="1"/>
</dbReference>
<feature type="region of interest" description="Disordered" evidence="7">
    <location>
        <begin position="340"/>
        <end position="370"/>
    </location>
</feature>
<keyword evidence="5" id="KW-1015">Disulfide bond</keyword>
<dbReference type="Gene3D" id="2.40.10.10">
    <property type="entry name" value="Trypsin-like serine proteases"/>
    <property type="match status" value="1"/>
</dbReference>
<feature type="signal peptide" evidence="9">
    <location>
        <begin position="1"/>
        <end position="18"/>
    </location>
</feature>
<dbReference type="InterPro" id="IPR050127">
    <property type="entry name" value="Serine_Proteases_S1"/>
</dbReference>
<evidence type="ECO:0000256" key="2">
    <source>
        <dbReference type="ARBA" id="ARBA00022525"/>
    </source>
</evidence>
<name>A0A2V3IDA2_9FLOR</name>
<keyword evidence="3 6" id="KW-0645">Protease</keyword>
<dbReference type="OrthoDB" id="10051896at2759"/>
<feature type="chain" id="PRO_5016151576" evidence="9">
    <location>
        <begin position="19"/>
        <end position="411"/>
    </location>
</feature>
<dbReference type="InterPro" id="IPR009003">
    <property type="entry name" value="Peptidase_S1_PA"/>
</dbReference>
<keyword evidence="8" id="KW-0472">Membrane</keyword>
<evidence type="ECO:0000256" key="1">
    <source>
        <dbReference type="ARBA" id="ARBA00004613"/>
    </source>
</evidence>
<dbReference type="CDD" id="cd00190">
    <property type="entry name" value="Tryp_SPc"/>
    <property type="match status" value="1"/>
</dbReference>
<organism evidence="11 12">
    <name type="scientific">Gracilariopsis chorda</name>
    <dbReference type="NCBI Taxonomy" id="448386"/>
    <lineage>
        <taxon>Eukaryota</taxon>
        <taxon>Rhodophyta</taxon>
        <taxon>Florideophyceae</taxon>
        <taxon>Rhodymeniophycidae</taxon>
        <taxon>Gracilariales</taxon>
        <taxon>Gracilariaceae</taxon>
        <taxon>Gracilariopsis</taxon>
    </lineage>
</organism>
<dbReference type="PRINTS" id="PR00722">
    <property type="entry name" value="CHYMOTRYPSIN"/>
</dbReference>
<dbReference type="InterPro" id="IPR001314">
    <property type="entry name" value="Peptidase_S1A"/>
</dbReference>
<keyword evidence="9" id="KW-0732">Signal</keyword>
<keyword evidence="6" id="KW-0720">Serine protease</keyword>
<evidence type="ECO:0000256" key="9">
    <source>
        <dbReference type="SAM" id="SignalP"/>
    </source>
</evidence>
<dbReference type="PROSITE" id="PS00134">
    <property type="entry name" value="TRYPSIN_HIS"/>
    <property type="match status" value="1"/>
</dbReference>
<sequence length="411" mass="43998">MLWLTFLLALSSARVVSSRAVVPWPQPVVSDEPVLSEDPECPVVLPISSNISQLVLGGQLVQHDDLLFHAWLSFTDVFGGSNLCSATRLSKNWVLTAAHCDVTTAWRVSLSSPSVGVENGIRASIQSVHIHPNFTYGTADPSDYALLRIVPPPSEQGNVHVVRLNEAPSLPVENAFVRVSGYGIYENYGALEPTAGELHFADIPIHPFSTCSSAYASLISSGLSPLKADNHLCMGYELNRCNACRGDSGGPVLQYDKNGRAVQVGIITASYECARTGFPGIGLRVSAALAWMREVGAVFESAEPEQVFRDPVTTQDAMASHTPSQQPGLDGADDSEVMEAQDAMASHTPSQQPGLDGVDDSEVMGSSKRTSESSEGRWIIGILTVVLIVGLFVLVWALISFLAALPRRLAS</sequence>
<dbReference type="SMART" id="SM00020">
    <property type="entry name" value="Tryp_SPc"/>
    <property type="match status" value="1"/>
</dbReference>
<dbReference type="STRING" id="448386.A0A2V3IDA2"/>
<comment type="caution">
    <text evidence="11">The sequence shown here is derived from an EMBL/GenBank/DDBJ whole genome shotgun (WGS) entry which is preliminary data.</text>
</comment>
<evidence type="ECO:0000313" key="12">
    <source>
        <dbReference type="Proteomes" id="UP000247409"/>
    </source>
</evidence>
<dbReference type="EMBL" id="NBIV01000376">
    <property type="protein sequence ID" value="PXF40031.1"/>
    <property type="molecule type" value="Genomic_DNA"/>
</dbReference>
<evidence type="ECO:0000256" key="5">
    <source>
        <dbReference type="ARBA" id="ARBA00023157"/>
    </source>
</evidence>
<dbReference type="PANTHER" id="PTHR24264">
    <property type="entry name" value="TRYPSIN-RELATED"/>
    <property type="match status" value="1"/>
</dbReference>
<evidence type="ECO:0000256" key="3">
    <source>
        <dbReference type="ARBA" id="ARBA00022670"/>
    </source>
</evidence>
<dbReference type="GO" id="GO:0004252">
    <property type="term" value="F:serine-type endopeptidase activity"/>
    <property type="evidence" value="ECO:0007669"/>
    <property type="project" value="InterPro"/>
</dbReference>
<evidence type="ECO:0000256" key="4">
    <source>
        <dbReference type="ARBA" id="ARBA00022801"/>
    </source>
</evidence>
<dbReference type="GO" id="GO:0006508">
    <property type="term" value="P:proteolysis"/>
    <property type="evidence" value="ECO:0007669"/>
    <property type="project" value="UniProtKB-KW"/>
</dbReference>
<proteinExistence type="predicted"/>
<gene>
    <name evidence="11" type="ORF">BWQ96_10258</name>
</gene>
<dbReference type="PROSITE" id="PS00135">
    <property type="entry name" value="TRYPSIN_SER"/>
    <property type="match status" value="1"/>
</dbReference>
<dbReference type="AlphaFoldDB" id="A0A2V3IDA2"/>
<feature type="domain" description="Peptidase S1" evidence="10">
    <location>
        <begin position="55"/>
        <end position="297"/>
    </location>
</feature>
<dbReference type="InterPro" id="IPR043504">
    <property type="entry name" value="Peptidase_S1_PA_chymotrypsin"/>
</dbReference>
<dbReference type="PROSITE" id="PS50240">
    <property type="entry name" value="TRYPSIN_DOM"/>
    <property type="match status" value="1"/>
</dbReference>
<dbReference type="GO" id="GO:0005615">
    <property type="term" value="C:extracellular space"/>
    <property type="evidence" value="ECO:0007669"/>
    <property type="project" value="TreeGrafter"/>
</dbReference>
<keyword evidence="8 11" id="KW-0812">Transmembrane</keyword>
<dbReference type="InterPro" id="IPR018114">
    <property type="entry name" value="TRYPSIN_HIS"/>
</dbReference>
<keyword evidence="8" id="KW-1133">Transmembrane helix</keyword>
<evidence type="ECO:0000259" key="10">
    <source>
        <dbReference type="PROSITE" id="PS50240"/>
    </source>
</evidence>
<accession>A0A2V3IDA2</accession>
<dbReference type="InterPro" id="IPR033116">
    <property type="entry name" value="TRYPSIN_SER"/>
</dbReference>